<comment type="similarity">
    <text evidence="1">Belongs to the NAD(P)-dependent epimerase/dehydratase family. SDR39U1 subfamily.</text>
</comment>
<dbReference type="RefSeq" id="WP_368499603.1">
    <property type="nucleotide sequence ID" value="NZ_CP162511.1"/>
</dbReference>
<dbReference type="InterPro" id="IPR001509">
    <property type="entry name" value="Epimerase_deHydtase"/>
</dbReference>
<protein>
    <submittedName>
        <fullName evidence="3">TIGR01777 family oxidoreductase</fullName>
    </submittedName>
</protein>
<dbReference type="PANTHER" id="PTHR11092">
    <property type="entry name" value="SUGAR NUCLEOTIDE EPIMERASE RELATED"/>
    <property type="match status" value="1"/>
</dbReference>
<dbReference type="Pfam" id="PF08338">
    <property type="entry name" value="DUF1731"/>
    <property type="match status" value="1"/>
</dbReference>
<dbReference type="SUPFAM" id="SSF51735">
    <property type="entry name" value="NAD(P)-binding Rossmann-fold domains"/>
    <property type="match status" value="1"/>
</dbReference>
<organism evidence="3">
    <name type="scientific">Herbiconiux sp. A18JL235</name>
    <dbReference type="NCBI Taxonomy" id="3152363"/>
    <lineage>
        <taxon>Bacteria</taxon>
        <taxon>Bacillati</taxon>
        <taxon>Actinomycetota</taxon>
        <taxon>Actinomycetes</taxon>
        <taxon>Micrococcales</taxon>
        <taxon>Microbacteriaceae</taxon>
        <taxon>Herbiconiux</taxon>
    </lineage>
</organism>
<evidence type="ECO:0000313" key="3">
    <source>
        <dbReference type="EMBL" id="XDI07226.1"/>
    </source>
</evidence>
<dbReference type="PANTHER" id="PTHR11092:SF0">
    <property type="entry name" value="EPIMERASE FAMILY PROTEIN SDR39U1"/>
    <property type="match status" value="1"/>
</dbReference>
<name>A0AB39BLM2_9MICO</name>
<gene>
    <name evidence="3" type="ORF">ABFY20_09020</name>
</gene>
<evidence type="ECO:0000259" key="2">
    <source>
        <dbReference type="SMART" id="SM00822"/>
    </source>
</evidence>
<dbReference type="InterPro" id="IPR010099">
    <property type="entry name" value="SDR39U1"/>
</dbReference>
<dbReference type="EMBL" id="CP162511">
    <property type="protein sequence ID" value="XDI07226.1"/>
    <property type="molecule type" value="Genomic_DNA"/>
</dbReference>
<dbReference type="InterPro" id="IPR057326">
    <property type="entry name" value="KR_dom"/>
</dbReference>
<dbReference type="NCBIfam" id="TIGR01777">
    <property type="entry name" value="yfcH"/>
    <property type="match status" value="1"/>
</dbReference>
<reference evidence="3" key="1">
    <citation type="submission" date="2024-05" db="EMBL/GenBank/DDBJ databases">
        <title>Herbiconiux sp. A18JL235.</title>
        <authorList>
            <person name="Zhang G."/>
        </authorList>
    </citation>
    <scope>NUCLEOTIDE SEQUENCE</scope>
    <source>
        <strain evidence="3">A18JL235</strain>
    </source>
</reference>
<evidence type="ECO:0000256" key="1">
    <source>
        <dbReference type="ARBA" id="ARBA00009353"/>
    </source>
</evidence>
<feature type="domain" description="Ketoreductase" evidence="2">
    <location>
        <begin position="5"/>
        <end position="174"/>
    </location>
</feature>
<dbReference type="Gene3D" id="3.40.50.720">
    <property type="entry name" value="NAD(P)-binding Rossmann-like Domain"/>
    <property type="match status" value="1"/>
</dbReference>
<dbReference type="InterPro" id="IPR013549">
    <property type="entry name" value="DUF1731"/>
</dbReference>
<dbReference type="Pfam" id="PF01370">
    <property type="entry name" value="Epimerase"/>
    <property type="match status" value="1"/>
</dbReference>
<dbReference type="InterPro" id="IPR036291">
    <property type="entry name" value="NAD(P)-bd_dom_sf"/>
</dbReference>
<dbReference type="AlphaFoldDB" id="A0AB39BLM2"/>
<proteinExistence type="inferred from homology"/>
<sequence>MSASKTVLIAGASGFIGTELTAQLEAAGHTVLRLVRRPARTALERTWDPEARWIKTVHLDDADAVVNLSGASISRLPWTFQYKKEILQSRIAATTTLTEAILRSENPPEVFVSGSAVGFYGDRPGELLTESSPMGTGFLAKVAAAWERAAEPARARTRLVTARTGIVVGNGGGALKPLSLLAKFGLAGPLGDGSQIWPWISLHDEAAAIRHLLFGTEVAGPVDLVGPHPVSAGEIARKLAESMHRPYWLPAPAWAIKAVLADAGRDLLLSNQNVSAQKLVASGFVFREQTIDEALARL</sequence>
<dbReference type="SMART" id="SM00822">
    <property type="entry name" value="PKS_KR"/>
    <property type="match status" value="1"/>
</dbReference>
<accession>A0AB39BLM2</accession>